<dbReference type="EnsemblPlants" id="MELO3C030251.2.1">
    <property type="protein sequence ID" value="MELO3C030251.2.1"/>
    <property type="gene ID" value="MELO3C030251.2"/>
</dbReference>
<feature type="region of interest" description="Disordered" evidence="1">
    <location>
        <begin position="100"/>
        <end position="119"/>
    </location>
</feature>
<proteinExistence type="predicted"/>
<protein>
    <submittedName>
        <fullName evidence="2">Uncharacterized protein</fullName>
    </submittedName>
</protein>
<evidence type="ECO:0000313" key="2">
    <source>
        <dbReference type="EnsemblPlants" id="MELO3C030251.2.1"/>
    </source>
</evidence>
<name>A0A9I9E8G7_CUCME</name>
<organism evidence="2">
    <name type="scientific">Cucumis melo</name>
    <name type="common">Muskmelon</name>
    <dbReference type="NCBI Taxonomy" id="3656"/>
    <lineage>
        <taxon>Eukaryota</taxon>
        <taxon>Viridiplantae</taxon>
        <taxon>Streptophyta</taxon>
        <taxon>Embryophyta</taxon>
        <taxon>Tracheophyta</taxon>
        <taxon>Spermatophyta</taxon>
        <taxon>Magnoliopsida</taxon>
        <taxon>eudicotyledons</taxon>
        <taxon>Gunneridae</taxon>
        <taxon>Pentapetalae</taxon>
        <taxon>rosids</taxon>
        <taxon>fabids</taxon>
        <taxon>Cucurbitales</taxon>
        <taxon>Cucurbitaceae</taxon>
        <taxon>Benincaseae</taxon>
        <taxon>Cucumis</taxon>
    </lineage>
</organism>
<sequence>MNAAHSVVSTNDVILSSCQDMGVRASYVNVRLGYGIARPKEEEVGSPELGGASFVQGLARRSFRTKKKLRTTKDKGDTEEEIIKQAHTLNTTKEELIKMEEDREQPMKRSNDKLYREVK</sequence>
<reference evidence="2" key="1">
    <citation type="submission" date="2023-03" db="UniProtKB">
        <authorList>
            <consortium name="EnsemblPlants"/>
        </authorList>
    </citation>
    <scope>IDENTIFICATION</scope>
</reference>
<accession>A0A9I9E8G7</accession>
<evidence type="ECO:0000256" key="1">
    <source>
        <dbReference type="SAM" id="MobiDB-lite"/>
    </source>
</evidence>
<dbReference type="AlphaFoldDB" id="A0A9I9E8G7"/>
<dbReference type="Gramene" id="MELO3C030251.2.1">
    <property type="protein sequence ID" value="MELO3C030251.2.1"/>
    <property type="gene ID" value="MELO3C030251.2"/>
</dbReference>